<dbReference type="Gene3D" id="1.50.10.10">
    <property type="match status" value="1"/>
</dbReference>
<comment type="caution">
    <text evidence="1">The sequence shown here is derived from an EMBL/GenBank/DDBJ whole genome shotgun (WGS) entry which is preliminary data.</text>
</comment>
<dbReference type="RefSeq" id="WP_307336804.1">
    <property type="nucleotide sequence ID" value="NZ_JAUSUQ010000003.1"/>
</dbReference>
<name>A0ABU0CRG6_9BACI</name>
<dbReference type="EMBL" id="JAUSUQ010000003">
    <property type="protein sequence ID" value="MDQ0338461.1"/>
    <property type="molecule type" value="Genomic_DNA"/>
</dbReference>
<dbReference type="Proteomes" id="UP001232445">
    <property type="component" value="Unassembled WGS sequence"/>
</dbReference>
<protein>
    <submittedName>
        <fullName evidence="1">Uncharacterized protein</fullName>
    </submittedName>
</protein>
<dbReference type="PANTHER" id="PTHR31616">
    <property type="entry name" value="TREHALASE"/>
    <property type="match status" value="1"/>
</dbReference>
<dbReference type="InterPro" id="IPR008928">
    <property type="entry name" value="6-hairpin_glycosidase_sf"/>
</dbReference>
<dbReference type="InterPro" id="IPR012341">
    <property type="entry name" value="6hp_glycosidase-like_sf"/>
</dbReference>
<gene>
    <name evidence="1" type="ORF">J2S00_001245</name>
</gene>
<keyword evidence="2" id="KW-1185">Reference proteome</keyword>
<reference evidence="1 2" key="1">
    <citation type="submission" date="2023-07" db="EMBL/GenBank/DDBJ databases">
        <title>Genomic Encyclopedia of Type Strains, Phase IV (KMG-IV): sequencing the most valuable type-strain genomes for metagenomic binning, comparative biology and taxonomic classification.</title>
        <authorList>
            <person name="Goeker M."/>
        </authorList>
    </citation>
    <scope>NUCLEOTIDE SEQUENCE [LARGE SCALE GENOMIC DNA]</scope>
    <source>
        <strain evidence="1 2">DSM 17740</strain>
    </source>
</reference>
<dbReference type="SUPFAM" id="SSF48208">
    <property type="entry name" value="Six-hairpin glycosidases"/>
    <property type="match status" value="1"/>
</dbReference>
<sequence length="642" mass="72593">MTTYGQRYPGIAVVGGENTSALYGVDNGIVDWQGVGIQHFFYQTYEHDLIHSAVTFLKHPNGELEIGNRKINGKSHPIHQHPQTTSTKEGYLFQTRFKSQVNKRIGWQEEVFATEKNKIVFETTLFNENSQTVQLETGGYVILRNPGGGKAIKTEQGVIWTSPYGSLIIAMEQVQKININVESPTGFVWQTMQNLLTETETPAELQTSHFIGVTLSCDISIPAHSQVCIRWGIAVGGEPGSLNQAALWDWDHERSQASAYWRQWLHNGVEQSLHLPSHIRSYYHVNLIALKASLLGGFVPADITGHYYSKGSPCYYARDAMMIARSFLLSGHYKEAQEIMDYLIQRATKDGTGEFYQRYDAQGKPREGANNNVFHQLDSQGYFLRNVLTYFQRTGEWLLSLDEIKPYVEVLRKYRGKHGLIGPEGGVNEGVFGPAYITSSNMFIYGGLMAAADMAELHGDNRRADSWRKLAKDIQQGIESTWLENEGRYGYGYVTYSDEVVKKYDTPQYFAPLYGYPLNERMQKNNRFLLEHASFFGHGIGYTEQEYHHGPWLFNTAACAQFQALIGDAEQYEAKINWLLDHANGYGLMPEAIDAQNEQQAFINPLTWACAEFVSAISILSTEDGFNYGRLAVCRNLWEGAK</sequence>
<dbReference type="PANTHER" id="PTHR31616:SF0">
    <property type="entry name" value="GLUCAN 1,4-ALPHA-GLUCOSIDASE"/>
    <property type="match status" value="1"/>
</dbReference>
<organism evidence="1 2">
    <name type="scientific">Caldalkalibacillus uzonensis</name>
    <dbReference type="NCBI Taxonomy" id="353224"/>
    <lineage>
        <taxon>Bacteria</taxon>
        <taxon>Bacillati</taxon>
        <taxon>Bacillota</taxon>
        <taxon>Bacilli</taxon>
        <taxon>Bacillales</taxon>
        <taxon>Bacillaceae</taxon>
        <taxon>Caldalkalibacillus</taxon>
    </lineage>
</organism>
<accession>A0ABU0CRG6</accession>
<evidence type="ECO:0000313" key="2">
    <source>
        <dbReference type="Proteomes" id="UP001232445"/>
    </source>
</evidence>
<evidence type="ECO:0000313" key="1">
    <source>
        <dbReference type="EMBL" id="MDQ0338461.1"/>
    </source>
</evidence>
<proteinExistence type="predicted"/>